<dbReference type="STRING" id="570521.SAMN04488508_109209"/>
<dbReference type="PROSITE" id="PS50989">
    <property type="entry name" value="COA_CT_CTER"/>
    <property type="match status" value="1"/>
</dbReference>
<dbReference type="PROSITE" id="PS50980">
    <property type="entry name" value="COA_CT_NTER"/>
    <property type="match status" value="1"/>
</dbReference>
<accession>A0A1M6JRT9</accession>
<name>A0A1M6JRT9_9FLAO</name>
<dbReference type="GO" id="GO:0016874">
    <property type="term" value="F:ligase activity"/>
    <property type="evidence" value="ECO:0007669"/>
    <property type="project" value="InterPro"/>
</dbReference>
<dbReference type="PANTHER" id="PTHR22855:SF46">
    <property type="entry name" value="METHYLCROTONOYL-COA CARBOXYLASE"/>
    <property type="match status" value="1"/>
</dbReference>
<dbReference type="RefSeq" id="WP_084549628.1">
    <property type="nucleotide sequence ID" value="NZ_FQYP01000009.1"/>
</dbReference>
<evidence type="ECO:0000259" key="2">
    <source>
        <dbReference type="PROSITE" id="PS50989"/>
    </source>
</evidence>
<dbReference type="FunFam" id="3.90.226.10:FF:000021">
    <property type="entry name" value="Acetyl-CoA carboxylase carboxyltransferase subunit"/>
    <property type="match status" value="1"/>
</dbReference>
<gene>
    <name evidence="3" type="ORF">SAMN04488508_109209</name>
</gene>
<dbReference type="FunFam" id="3.90.226.10:FF:000030">
    <property type="entry name" value="Acetyl-CoA carboxylase carboxyltransferase subunit"/>
    <property type="match status" value="1"/>
</dbReference>
<dbReference type="InterPro" id="IPR045190">
    <property type="entry name" value="MCCB/AccD1-like"/>
</dbReference>
<evidence type="ECO:0000259" key="1">
    <source>
        <dbReference type="PROSITE" id="PS50980"/>
    </source>
</evidence>
<dbReference type="InterPro" id="IPR029045">
    <property type="entry name" value="ClpP/crotonase-like_dom_sf"/>
</dbReference>
<dbReference type="InterPro" id="IPR034733">
    <property type="entry name" value="AcCoA_carboxyl_beta"/>
</dbReference>
<proteinExistence type="predicted"/>
<dbReference type="Pfam" id="PF01039">
    <property type="entry name" value="Carboxyl_trans"/>
    <property type="match status" value="1"/>
</dbReference>
<dbReference type="EMBL" id="FQYP01000009">
    <property type="protein sequence ID" value="SHJ49310.1"/>
    <property type="molecule type" value="Genomic_DNA"/>
</dbReference>
<keyword evidence="3" id="KW-0808">Transferase</keyword>
<dbReference type="InterPro" id="IPR011762">
    <property type="entry name" value="COA_CT_N"/>
</dbReference>
<sequence length="533" mass="58088">MRPLSSTINTTSEAFRKNKKAMLDLVAKLEEHLKESRFQGKEKSIDKARSRGKLLARERIELLLDKDSPFLELLPLAGMQNKNGFGAGGTNVSGIGLVQGKLCMINANVGTRKGGSVDYATVFKGFRIAKITRECRLPSINLVESGGANLPDQAKIFNYGGEAFKEITRRSEMGIPTISVVFGNATAGGAYVPGMSDYAIFQKQAAKVFLAGPPLVKMATNEIATDEELGGAEMHSRVSGVSDYLAEDEKDAIRIAREIMEFIPASNPHMIPELPIKAPLFDADEILGVVPEDSKTPFDVRELIMRITDGSEFAEFKSEYGNTMVCGWTKIHGYPVGILGNNGVIFSESANKAAQFIQLSNQKNIPLLFLQNTTGYMVGKAYEEGGIIKNGAKLINAVSNSKVPSITLMIGSSFGAGNYGMNGRSYEPNFLFSYPNAKIGVMGSQQLAGVMRIIQKASAKAKGIPYDEEQAKMIENMLIAEAEAKSSAWHSTSELWDDGIINPKETRNYLGFSLAVLYNQEIKGSNSYGVWRH</sequence>
<dbReference type="AlphaFoldDB" id="A0A1M6JRT9"/>
<feature type="domain" description="CoA carboxyltransferase N-terminal" evidence="1">
    <location>
        <begin position="22"/>
        <end position="275"/>
    </location>
</feature>
<feature type="domain" description="CoA carboxyltransferase C-terminal" evidence="2">
    <location>
        <begin position="275"/>
        <end position="524"/>
    </location>
</feature>
<dbReference type="PANTHER" id="PTHR22855">
    <property type="entry name" value="ACETYL, PROPIONYL, PYRUVATE, AND GLUTACONYL CARBOXYLASE-RELATED"/>
    <property type="match status" value="1"/>
</dbReference>
<reference evidence="4" key="1">
    <citation type="submission" date="2016-11" db="EMBL/GenBank/DDBJ databases">
        <authorList>
            <person name="Varghese N."/>
            <person name="Submissions S."/>
        </authorList>
    </citation>
    <scope>NUCLEOTIDE SEQUENCE [LARGE SCALE GENOMIC DNA]</scope>
    <source>
        <strain evidence="4">DSM 22623</strain>
    </source>
</reference>
<organism evidence="3 4">
    <name type="scientific">Aquimarina spongiae</name>
    <dbReference type="NCBI Taxonomy" id="570521"/>
    <lineage>
        <taxon>Bacteria</taxon>
        <taxon>Pseudomonadati</taxon>
        <taxon>Bacteroidota</taxon>
        <taxon>Flavobacteriia</taxon>
        <taxon>Flavobacteriales</taxon>
        <taxon>Flavobacteriaceae</taxon>
        <taxon>Aquimarina</taxon>
    </lineage>
</organism>
<keyword evidence="4" id="KW-1185">Reference proteome</keyword>
<protein>
    <submittedName>
        <fullName evidence="3">Acetyl-CoA carboxylase, carboxyltransferase component</fullName>
    </submittedName>
</protein>
<dbReference type="Gene3D" id="3.90.226.10">
    <property type="entry name" value="2-enoyl-CoA Hydratase, Chain A, domain 1"/>
    <property type="match status" value="2"/>
</dbReference>
<evidence type="ECO:0000313" key="3">
    <source>
        <dbReference type="EMBL" id="SHJ49310.1"/>
    </source>
</evidence>
<dbReference type="InterPro" id="IPR011763">
    <property type="entry name" value="COA_CT_C"/>
</dbReference>
<dbReference type="GO" id="GO:0016740">
    <property type="term" value="F:transferase activity"/>
    <property type="evidence" value="ECO:0007669"/>
    <property type="project" value="UniProtKB-KW"/>
</dbReference>
<dbReference type="Proteomes" id="UP000184432">
    <property type="component" value="Unassembled WGS sequence"/>
</dbReference>
<evidence type="ECO:0000313" key="4">
    <source>
        <dbReference type="Proteomes" id="UP000184432"/>
    </source>
</evidence>
<dbReference type="OrthoDB" id="9803706at2"/>
<dbReference type="SUPFAM" id="SSF52096">
    <property type="entry name" value="ClpP/crotonase"/>
    <property type="match status" value="2"/>
</dbReference>